<evidence type="ECO:0000256" key="1">
    <source>
        <dbReference type="SAM" id="Coils"/>
    </source>
</evidence>
<feature type="region of interest" description="Disordered" evidence="2">
    <location>
        <begin position="1"/>
        <end position="21"/>
    </location>
</feature>
<sequence length="436" mass="48545">MANTRSQSLRHRDVSPHAVNEAHSNAVVDMGIPSSKNELVNQVGDATGASRVLMSDRGLANSNDSQSSSSERRHPRSQARNIHQISSTVMLQRQLRKLKNQNNSLRRKLKRPRTEHLDDAISSTPTRPKTHLSIWDRLSGPGINFRPFTIPETSKNDLDSGYQDDDEFSEKDHEGCSNLGLRGTHLPKQGCIRLANVAAPNGLIPKKKTRVNGLHMHPTVHNVSTDQARYLASNAADAVIKAKVLEAQAAAMRAQAAALAAAEAAAPPRNSAMRKTVHAASQALTAATEAGATSETAVNTQSIEVVDIPSSFQDSEYDFYNRNHSDQEFNMEAQQTSRRNKFQSQRYKTPSRNKKTLETRTRRNYVEGSDKMESSLGRQSQGRFHRGRQTRTEPMRRKDDLAFSLTEEKLKDMISTALRKKDSRDHHLNNITTLTG</sequence>
<evidence type="ECO:0000313" key="3">
    <source>
        <dbReference type="EMBL" id="KAF5185635.1"/>
    </source>
</evidence>
<reference evidence="3 4" key="1">
    <citation type="submission" date="2020-06" db="EMBL/GenBank/DDBJ databases">
        <title>Transcriptomic and genomic resources for Thalictrum thalictroides and T. hernandezii: Facilitating candidate gene discovery in an emerging model plant lineage.</title>
        <authorList>
            <person name="Arias T."/>
            <person name="Riano-Pachon D.M."/>
            <person name="Di Stilio V.S."/>
        </authorList>
    </citation>
    <scope>NUCLEOTIDE SEQUENCE [LARGE SCALE GENOMIC DNA]</scope>
    <source>
        <strain evidence="4">cv. WT478/WT964</strain>
        <tissue evidence="3">Leaves</tissue>
    </source>
</reference>
<feature type="compositionally biased region" description="Basic and acidic residues" evidence="2">
    <location>
        <begin position="390"/>
        <end position="401"/>
    </location>
</feature>
<comment type="caution">
    <text evidence="3">The sequence shown here is derived from an EMBL/GenBank/DDBJ whole genome shotgun (WGS) entry which is preliminary data.</text>
</comment>
<keyword evidence="1" id="KW-0175">Coiled coil</keyword>
<proteinExistence type="predicted"/>
<protein>
    <submittedName>
        <fullName evidence="3">Uncharacterized protein</fullName>
    </submittedName>
</protein>
<feature type="compositionally biased region" description="Basic and acidic residues" evidence="2">
    <location>
        <begin position="355"/>
        <end position="373"/>
    </location>
</feature>
<feature type="non-terminal residue" evidence="3">
    <location>
        <position position="436"/>
    </location>
</feature>
<feature type="region of interest" description="Disordered" evidence="2">
    <location>
        <begin position="147"/>
        <end position="171"/>
    </location>
</feature>
<feature type="region of interest" description="Disordered" evidence="2">
    <location>
        <begin position="58"/>
        <end position="87"/>
    </location>
</feature>
<feature type="compositionally biased region" description="Polar residues" evidence="2">
    <location>
        <begin position="332"/>
        <end position="348"/>
    </location>
</feature>
<evidence type="ECO:0000256" key="2">
    <source>
        <dbReference type="SAM" id="MobiDB-lite"/>
    </source>
</evidence>
<feature type="compositionally biased region" description="Polar residues" evidence="2">
    <location>
        <begin position="78"/>
        <end position="87"/>
    </location>
</feature>
<dbReference type="EMBL" id="JABWDY010030411">
    <property type="protein sequence ID" value="KAF5185635.1"/>
    <property type="molecule type" value="Genomic_DNA"/>
</dbReference>
<feature type="region of interest" description="Disordered" evidence="2">
    <location>
        <begin position="331"/>
        <end position="401"/>
    </location>
</feature>
<evidence type="ECO:0000313" key="4">
    <source>
        <dbReference type="Proteomes" id="UP000554482"/>
    </source>
</evidence>
<feature type="coiled-coil region" evidence="1">
    <location>
        <begin position="88"/>
        <end position="115"/>
    </location>
</feature>
<dbReference type="AlphaFoldDB" id="A0A7J6VN88"/>
<keyword evidence="4" id="KW-1185">Reference proteome</keyword>
<name>A0A7J6VN88_THATH</name>
<accession>A0A7J6VN88</accession>
<gene>
    <name evidence="3" type="ORF">FRX31_024778</name>
</gene>
<dbReference type="Proteomes" id="UP000554482">
    <property type="component" value="Unassembled WGS sequence"/>
</dbReference>
<organism evidence="3 4">
    <name type="scientific">Thalictrum thalictroides</name>
    <name type="common">Rue-anemone</name>
    <name type="synonym">Anemone thalictroides</name>
    <dbReference type="NCBI Taxonomy" id="46969"/>
    <lineage>
        <taxon>Eukaryota</taxon>
        <taxon>Viridiplantae</taxon>
        <taxon>Streptophyta</taxon>
        <taxon>Embryophyta</taxon>
        <taxon>Tracheophyta</taxon>
        <taxon>Spermatophyta</taxon>
        <taxon>Magnoliopsida</taxon>
        <taxon>Ranunculales</taxon>
        <taxon>Ranunculaceae</taxon>
        <taxon>Thalictroideae</taxon>
        <taxon>Thalictrum</taxon>
    </lineage>
</organism>